<protein>
    <submittedName>
        <fullName evidence="1">Uncharacterized protein</fullName>
    </submittedName>
</protein>
<accession>A0A811RMP1</accession>
<dbReference type="PANTHER" id="PTHR31672:SF13">
    <property type="entry name" value="F-BOX PROTEIN CPR30-LIKE"/>
    <property type="match status" value="1"/>
</dbReference>
<sequence>MAKAEAESATPNLFFTSPTAGFDATAVYSSSSSGPDDGLLFTLDGVRGGDFIHMTPAPCRGLTLLYDPFAPAYYVFNASTWAVTRLPPCHNAAYVTAGLGFDARTKKYMVVRLFLGDYGDKQHIKCKIYTLGGDHGDDWKPPAADEIFAWVQSPPFEVSGVHLVELAGHLCMVRDLLHVGMLEIWKLNVYGSGGCCGSTKRIVIATSKRKMIVYDPVSQTVETGTAIRETPSSYQAENLALTSVSLFQESLVPVHQTNEERALSAPWLKRLGRSCSDSLWLSLIEDNSFMRSYHSHNNMDKRPKNMLVGKCITRDRITRGSGFSFTPCSKLLQRARRHDIWLDTKVVCSKPCHGMNLLSTELKDYLYNPCTGFRLAYHTRGTASIHVPPNIPSWSIPEGHDHAFALGRKNVGLGFNLSTQDHVIVEMFYHVKDFKSRRYFLTCMVCERGRGSVLDCFPPPLPVSDMPPAYLAGVLYWMSDPRLGESDKRAMVSFDITTREFVVIPCPSCIDLWNNGSASNAFVVELEGTLCAKMIVL</sequence>
<dbReference type="AlphaFoldDB" id="A0A811RMP1"/>
<evidence type="ECO:0000313" key="2">
    <source>
        <dbReference type="Proteomes" id="UP000604825"/>
    </source>
</evidence>
<dbReference type="PANTHER" id="PTHR31672">
    <property type="entry name" value="BNACNNG10540D PROTEIN"/>
    <property type="match status" value="1"/>
</dbReference>
<dbReference type="Proteomes" id="UP000604825">
    <property type="component" value="Unassembled WGS sequence"/>
</dbReference>
<organism evidence="1 2">
    <name type="scientific">Miscanthus lutarioriparius</name>
    <dbReference type="NCBI Taxonomy" id="422564"/>
    <lineage>
        <taxon>Eukaryota</taxon>
        <taxon>Viridiplantae</taxon>
        <taxon>Streptophyta</taxon>
        <taxon>Embryophyta</taxon>
        <taxon>Tracheophyta</taxon>
        <taxon>Spermatophyta</taxon>
        <taxon>Magnoliopsida</taxon>
        <taxon>Liliopsida</taxon>
        <taxon>Poales</taxon>
        <taxon>Poaceae</taxon>
        <taxon>PACMAD clade</taxon>
        <taxon>Panicoideae</taxon>
        <taxon>Andropogonodae</taxon>
        <taxon>Andropogoneae</taxon>
        <taxon>Saccharinae</taxon>
        <taxon>Miscanthus</taxon>
    </lineage>
</organism>
<dbReference type="InterPro" id="IPR050796">
    <property type="entry name" value="SCF_F-box_component"/>
</dbReference>
<reference evidence="1" key="1">
    <citation type="submission" date="2020-10" db="EMBL/GenBank/DDBJ databases">
        <authorList>
            <person name="Han B."/>
            <person name="Lu T."/>
            <person name="Zhao Q."/>
            <person name="Huang X."/>
            <person name="Zhao Y."/>
        </authorList>
    </citation>
    <scope>NUCLEOTIDE SEQUENCE</scope>
</reference>
<keyword evidence="2" id="KW-1185">Reference proteome</keyword>
<comment type="caution">
    <text evidence="1">The sequence shown here is derived from an EMBL/GenBank/DDBJ whole genome shotgun (WGS) entry which is preliminary data.</text>
</comment>
<evidence type="ECO:0000313" key="1">
    <source>
        <dbReference type="EMBL" id="CAD6271290.1"/>
    </source>
</evidence>
<dbReference type="OrthoDB" id="693519at2759"/>
<proteinExistence type="predicted"/>
<gene>
    <name evidence="1" type="ORF">NCGR_LOCUS54576</name>
</gene>
<name>A0A811RMP1_9POAL</name>
<dbReference type="EMBL" id="CAJGYO010000016">
    <property type="protein sequence ID" value="CAD6271290.1"/>
    <property type="molecule type" value="Genomic_DNA"/>
</dbReference>